<reference evidence="14" key="1">
    <citation type="journal article" date="2023" name="Mol. Biol. Evol.">
        <title>Third-Generation Sequencing Reveals the Adaptive Role of the Epigenome in Three Deep-Sea Polychaetes.</title>
        <authorList>
            <person name="Perez M."/>
            <person name="Aroh O."/>
            <person name="Sun Y."/>
            <person name="Lan Y."/>
            <person name="Juniper S.K."/>
            <person name="Young C.R."/>
            <person name="Angers B."/>
            <person name="Qian P.Y."/>
        </authorList>
    </citation>
    <scope>NUCLEOTIDE SEQUENCE</scope>
    <source>
        <strain evidence="14">R07B-5</strain>
    </source>
</reference>
<feature type="transmembrane region" description="Helical" evidence="12">
    <location>
        <begin position="172"/>
        <end position="196"/>
    </location>
</feature>
<keyword evidence="8 11" id="KW-0675">Receptor</keyword>
<dbReference type="InterPro" id="IPR017452">
    <property type="entry name" value="GPCR_Rhodpsn_7TM"/>
</dbReference>
<protein>
    <recommendedName>
        <fullName evidence="13">G-protein coupled receptors family 1 profile domain-containing protein</fullName>
    </recommendedName>
</protein>
<keyword evidence="10 11" id="KW-0807">Transducer</keyword>
<evidence type="ECO:0000256" key="3">
    <source>
        <dbReference type="ARBA" id="ARBA00022692"/>
    </source>
</evidence>
<dbReference type="PROSITE" id="PS00237">
    <property type="entry name" value="G_PROTEIN_RECEP_F1_1"/>
    <property type="match status" value="1"/>
</dbReference>
<dbReference type="AlphaFoldDB" id="A0AAD9P0E4"/>
<dbReference type="SUPFAM" id="SSF81321">
    <property type="entry name" value="Family A G protein-coupled receptor-like"/>
    <property type="match status" value="1"/>
</dbReference>
<sequence>MNVTVHDATFADVLHVTEDLLSDKSAGVATTNATFDLTQLLGPRREALYKVIPMTVVYCVIFVTGVVGNVCTCLVIRRTKYMQTVTNYYLFNLAVADLLVLLLGLPQETYSFWSAYPWVFGETFCVLRTMAAETSTYASILTITAFTVERYVAICHLMLTQAGSSLRRAVKVIVLLWVVSAVCSVPMVVQFGLVYVTDDTGTPVPESVTCNIKPDRYLRHAFETSTFLFFLAPMTVITVLYALIGVAIRRSTLSRSSSDTSTQSGPRRAAEARTLQQARARRAVLKMLDTTFRLVYFRMLWWNADRGVIVFDARARRQLSRGLRLL</sequence>
<accession>A0AAD9P0E4</accession>
<organism evidence="14 15">
    <name type="scientific">Ridgeia piscesae</name>
    <name type="common">Tubeworm</name>
    <dbReference type="NCBI Taxonomy" id="27915"/>
    <lineage>
        <taxon>Eukaryota</taxon>
        <taxon>Metazoa</taxon>
        <taxon>Spiralia</taxon>
        <taxon>Lophotrochozoa</taxon>
        <taxon>Annelida</taxon>
        <taxon>Polychaeta</taxon>
        <taxon>Sedentaria</taxon>
        <taxon>Canalipalpata</taxon>
        <taxon>Sabellida</taxon>
        <taxon>Siboglinidae</taxon>
        <taxon>Ridgeia</taxon>
    </lineage>
</organism>
<dbReference type="PRINTS" id="PR01565">
    <property type="entry name" value="NEUROMEDINUR"/>
</dbReference>
<evidence type="ECO:0000259" key="13">
    <source>
        <dbReference type="PROSITE" id="PS50262"/>
    </source>
</evidence>
<keyword evidence="3 11" id="KW-0812">Transmembrane</keyword>
<dbReference type="GO" id="GO:0001607">
    <property type="term" value="F:neuromedin U receptor activity"/>
    <property type="evidence" value="ECO:0007669"/>
    <property type="project" value="InterPro"/>
</dbReference>
<evidence type="ECO:0000256" key="9">
    <source>
        <dbReference type="ARBA" id="ARBA00023180"/>
    </source>
</evidence>
<evidence type="ECO:0000256" key="10">
    <source>
        <dbReference type="ARBA" id="ARBA00023224"/>
    </source>
</evidence>
<dbReference type="PROSITE" id="PS50262">
    <property type="entry name" value="G_PROTEIN_RECEP_F1_2"/>
    <property type="match status" value="1"/>
</dbReference>
<dbReference type="InterPro" id="IPR000276">
    <property type="entry name" value="GPCR_Rhodpsn"/>
</dbReference>
<dbReference type="InterPro" id="IPR005390">
    <property type="entry name" value="NeuromedU_rcpt"/>
</dbReference>
<dbReference type="PANTHER" id="PTHR24243">
    <property type="entry name" value="G-PROTEIN COUPLED RECEPTOR"/>
    <property type="match status" value="1"/>
</dbReference>
<keyword evidence="6 12" id="KW-0472">Membrane</keyword>
<feature type="transmembrane region" description="Helical" evidence="12">
    <location>
        <begin position="227"/>
        <end position="248"/>
    </location>
</feature>
<evidence type="ECO:0000256" key="8">
    <source>
        <dbReference type="ARBA" id="ARBA00023170"/>
    </source>
</evidence>
<evidence type="ECO:0000313" key="15">
    <source>
        <dbReference type="Proteomes" id="UP001209878"/>
    </source>
</evidence>
<dbReference type="Gene3D" id="1.20.1070.10">
    <property type="entry name" value="Rhodopsin 7-helix transmembrane proteins"/>
    <property type="match status" value="1"/>
</dbReference>
<comment type="subcellular location">
    <subcellularLocation>
        <location evidence="1">Cell membrane</location>
        <topology evidence="1">Multi-pass membrane protein</topology>
    </subcellularLocation>
</comment>
<evidence type="ECO:0000256" key="11">
    <source>
        <dbReference type="RuleBase" id="RU000688"/>
    </source>
</evidence>
<dbReference type="Proteomes" id="UP001209878">
    <property type="component" value="Unassembled WGS sequence"/>
</dbReference>
<evidence type="ECO:0000256" key="2">
    <source>
        <dbReference type="ARBA" id="ARBA00022475"/>
    </source>
</evidence>
<keyword evidence="4 12" id="KW-1133">Transmembrane helix</keyword>
<gene>
    <name evidence="14" type="ORF">NP493_221g02013</name>
</gene>
<keyword evidence="5 11" id="KW-0297">G-protein coupled receptor</keyword>
<name>A0AAD9P0E4_RIDPI</name>
<evidence type="ECO:0000256" key="12">
    <source>
        <dbReference type="SAM" id="Phobius"/>
    </source>
</evidence>
<dbReference type="Pfam" id="PF00001">
    <property type="entry name" value="7tm_1"/>
    <property type="match status" value="1"/>
</dbReference>
<dbReference type="GO" id="GO:0005886">
    <property type="term" value="C:plasma membrane"/>
    <property type="evidence" value="ECO:0007669"/>
    <property type="project" value="UniProtKB-SubCell"/>
</dbReference>
<evidence type="ECO:0000256" key="1">
    <source>
        <dbReference type="ARBA" id="ARBA00004651"/>
    </source>
</evidence>
<feature type="transmembrane region" description="Helical" evidence="12">
    <location>
        <begin position="137"/>
        <end position="160"/>
    </location>
</feature>
<evidence type="ECO:0000256" key="4">
    <source>
        <dbReference type="ARBA" id="ARBA00022989"/>
    </source>
</evidence>
<evidence type="ECO:0000313" key="14">
    <source>
        <dbReference type="EMBL" id="KAK2185851.1"/>
    </source>
</evidence>
<keyword evidence="2" id="KW-1003">Cell membrane</keyword>
<comment type="similarity">
    <text evidence="11">Belongs to the G-protein coupled receptor 1 family.</text>
</comment>
<feature type="transmembrane region" description="Helical" evidence="12">
    <location>
        <begin position="88"/>
        <end position="105"/>
    </location>
</feature>
<dbReference type="PANTHER" id="PTHR24243:SF208">
    <property type="entry name" value="PYROKININ-1 RECEPTOR"/>
    <property type="match status" value="1"/>
</dbReference>
<comment type="caution">
    <text evidence="14">The sequence shown here is derived from an EMBL/GenBank/DDBJ whole genome shotgun (WGS) entry which is preliminary data.</text>
</comment>
<evidence type="ECO:0000256" key="6">
    <source>
        <dbReference type="ARBA" id="ARBA00023136"/>
    </source>
</evidence>
<dbReference type="PRINTS" id="PR00237">
    <property type="entry name" value="GPCRRHODOPSN"/>
</dbReference>
<dbReference type="EMBL" id="JAODUO010000221">
    <property type="protein sequence ID" value="KAK2185851.1"/>
    <property type="molecule type" value="Genomic_DNA"/>
</dbReference>
<keyword evidence="9" id="KW-0325">Glycoprotein</keyword>
<keyword evidence="15" id="KW-1185">Reference proteome</keyword>
<evidence type="ECO:0000256" key="7">
    <source>
        <dbReference type="ARBA" id="ARBA00023157"/>
    </source>
</evidence>
<evidence type="ECO:0000256" key="5">
    <source>
        <dbReference type="ARBA" id="ARBA00023040"/>
    </source>
</evidence>
<feature type="domain" description="G-protein coupled receptors family 1 profile" evidence="13">
    <location>
        <begin position="68"/>
        <end position="326"/>
    </location>
</feature>
<keyword evidence="7" id="KW-1015">Disulfide bond</keyword>
<proteinExistence type="inferred from homology"/>
<feature type="transmembrane region" description="Helical" evidence="12">
    <location>
        <begin position="51"/>
        <end position="76"/>
    </location>
</feature>